<protein>
    <recommendedName>
        <fullName evidence="4">Legume lectins beta domain protein</fullName>
    </recommendedName>
</protein>
<dbReference type="InterPro" id="IPR050258">
    <property type="entry name" value="Leguminous_Lectin"/>
</dbReference>
<reference evidence="2 3" key="2">
    <citation type="submission" date="2013-03" db="EMBL/GenBank/DDBJ databases">
        <title>The Genome Sequence of Enterococcus casseliflavus EC20 (899205).</title>
        <authorList>
            <consortium name="The Broad Institute Genomics Platform"/>
            <consortium name="The Broad Institute Genome Sequencing Center for Infectious Disease"/>
            <person name="Russ C."/>
            <person name="Feldgarden M."/>
            <person name="Gilmore M."/>
            <person name="Manson J."/>
            <person name="Palmer K."/>
            <person name="Carniol K."/>
            <person name="Walker B."/>
            <person name="Young S.K."/>
            <person name="Zeng Q."/>
            <person name="Gargeya S."/>
            <person name="Fitzgerald M."/>
            <person name="Haas B."/>
            <person name="Abouelleil A."/>
            <person name="Allen A.W."/>
            <person name="Alvarado L."/>
            <person name="Arachchi H.M."/>
            <person name="Berlin A.M."/>
            <person name="Chapman S.B."/>
            <person name="Gainer-Dewar J."/>
            <person name="Goldberg J."/>
            <person name="Griggs A."/>
            <person name="Gujja S."/>
            <person name="Hansen M."/>
            <person name="Howarth C."/>
            <person name="Imamovic A."/>
            <person name="Ireland A."/>
            <person name="Larimer J."/>
            <person name="McCowan C."/>
            <person name="Murphy C."/>
            <person name="Pearson M."/>
            <person name="Poon T.W."/>
            <person name="Priest M."/>
            <person name="Roberts A."/>
            <person name="Saif S."/>
            <person name="Shea T."/>
            <person name="Sisk P."/>
            <person name="Sykes S."/>
            <person name="Wortman J."/>
            <person name="Nusbaum C."/>
            <person name="Birren B."/>
        </authorList>
    </citation>
    <scope>NUCLEOTIDE SEQUENCE [LARGE SCALE GENOMIC DNA]</scope>
    <source>
        <strain evidence="2 3">EC20</strain>
    </source>
</reference>
<dbReference type="Proteomes" id="UP000012675">
    <property type="component" value="Chromosome"/>
</dbReference>
<evidence type="ECO:0000313" key="2">
    <source>
        <dbReference type="EMBL" id="EEV38294.2"/>
    </source>
</evidence>
<keyword evidence="3" id="KW-1185">Reference proteome</keyword>
<dbReference type="EMBL" id="CP004856">
    <property type="protein sequence ID" value="EEV38294.2"/>
    <property type="molecule type" value="Genomic_DNA"/>
</dbReference>
<sequence>MKKFLTTRFLLFFLLGIALFHTGNASVEATVVEPDFATLPIDETLITTVGQAGSPQGSDGYNYVQINDGVTSSVSGGVWFNKAVSFTRSFRLEMAFCIENTATDSDGLAFVMQSSGLNALAQQAGPTIGVWSNTGGTNPLNTGAIPQSFAIEFDTFYNSGSLGVHGAMDRDAPNSHHIAWNFPGSNDAYTTEGWLPTYKVVNHKDLVAVSDISDSQWHTFTVTFDQPNQTLHYSVPDFGVDVTVPVDDTFKTNLNLTNNAPVYFGFTGANGGNVQEKAVAFIDVEGLVDMELRTGVFERDPNKLLLDTETALSQPPVVDAQKTITYATYLSYKDTSDLTELEAGIKLRSFLPEGFSLVDETVYFGLASDLMVNGMPEGGTPIDFSVEAGELVATLPALAKGNDYLIHYSITYTGAPLNENLNQTVPVQTTFQGNAFVSSLVSGNPETHSYTMTGVFPPTLTTGVPTLAEAKETQQIVRENRLCFTPITIDDRNSTQARLYVTDFFTEAETVTEADFSETAQIERATLADPFTYTLERDTANLEPGTTYYLAAFVIDAEGNQSETHYYGIDFRGSVQFLSAPESINGPTINVNELARSIRSDGFAYLPVSFDQTSALLSISNSSEGTWQLSGQMTDFLQDQQQLAEDVQFVIYDPLDDHLVATVTKEETILFQQLPDGEADLTLALNEYNCYLRFVPDFDLIQPGTYTGTVNWQLESTIVDE</sequence>
<dbReference type="Pfam" id="PF18483">
    <property type="entry name" value="Lectin_L-type_dom"/>
    <property type="match status" value="1"/>
</dbReference>
<dbReference type="SUPFAM" id="SSF49899">
    <property type="entry name" value="Concanavalin A-like lectins/glucanases"/>
    <property type="match status" value="1"/>
</dbReference>
<dbReference type="InterPro" id="IPR056573">
    <property type="entry name" value="Lectin_L-type_dom"/>
</dbReference>
<evidence type="ECO:0000256" key="1">
    <source>
        <dbReference type="SAM" id="SignalP"/>
    </source>
</evidence>
<dbReference type="CDD" id="cd01951">
    <property type="entry name" value="lectin_L-type"/>
    <property type="match status" value="1"/>
</dbReference>
<dbReference type="PANTHER" id="PTHR32401:SF48">
    <property type="entry name" value="LEGUME LECTIN DOMAIN-CONTAINING PROTEIN"/>
    <property type="match status" value="1"/>
</dbReference>
<evidence type="ECO:0008006" key="4">
    <source>
        <dbReference type="Google" id="ProtNLM"/>
    </source>
</evidence>
<proteinExistence type="predicted"/>
<organism evidence="2 3">
    <name type="scientific">Enterococcus casseliflavus EC20</name>
    <dbReference type="NCBI Taxonomy" id="565655"/>
    <lineage>
        <taxon>Bacteria</taxon>
        <taxon>Bacillati</taxon>
        <taxon>Bacillota</taxon>
        <taxon>Bacilli</taxon>
        <taxon>Lactobacillales</taxon>
        <taxon>Enterococcaceae</taxon>
        <taxon>Enterococcus</taxon>
    </lineage>
</organism>
<dbReference type="PANTHER" id="PTHR32401">
    <property type="entry name" value="CONCANAVALIN A-LIKE LECTIN FAMILY PROTEIN"/>
    <property type="match status" value="1"/>
</dbReference>
<accession>C9A733</accession>
<dbReference type="RefSeq" id="WP_015509450.1">
    <property type="nucleotide sequence ID" value="NC_020995.1"/>
</dbReference>
<dbReference type="GeneID" id="15141772"/>
<dbReference type="AlphaFoldDB" id="C9A733"/>
<dbReference type="HOGENOM" id="CLU_023234_0_0_9"/>
<name>C9A733_ENTCA</name>
<dbReference type="Gene3D" id="2.60.120.200">
    <property type="match status" value="1"/>
</dbReference>
<evidence type="ECO:0000313" key="3">
    <source>
        <dbReference type="Proteomes" id="UP000012675"/>
    </source>
</evidence>
<feature type="chain" id="PRO_5002995216" description="Legume lectins beta domain protein" evidence="1">
    <location>
        <begin position="26"/>
        <end position="721"/>
    </location>
</feature>
<dbReference type="InterPro" id="IPR013320">
    <property type="entry name" value="ConA-like_dom_sf"/>
</dbReference>
<feature type="signal peptide" evidence="1">
    <location>
        <begin position="1"/>
        <end position="25"/>
    </location>
</feature>
<dbReference type="KEGG" id="ecas:ECBG_00563"/>
<reference evidence="2 3" key="1">
    <citation type="submission" date="2009-02" db="EMBL/GenBank/DDBJ databases">
        <authorList>
            <consortium name="The Broad Institute Genome Sequencing Platform"/>
            <person name="Feldgarden M."/>
            <person name="Young S.K."/>
            <person name="Kodira C.D."/>
            <person name="Zeng Q."/>
            <person name="Koehrsen M."/>
            <person name="Alvarado L."/>
            <person name="Berlin A."/>
            <person name="Borenstein D."/>
            <person name="Chen Z."/>
            <person name="Engels R."/>
            <person name="Freedman E."/>
            <person name="Gellesch M."/>
            <person name="Goldberg J."/>
            <person name="Griggs A."/>
            <person name="Gujja S."/>
            <person name="Heiman D."/>
            <person name="Hepburn T."/>
            <person name="Howarth C."/>
            <person name="Jen D."/>
            <person name="Larson L."/>
            <person name="Lewis B."/>
            <person name="Mehta T."/>
            <person name="Park D."/>
            <person name="Pearson M."/>
            <person name="Roberts A."/>
            <person name="Saif S."/>
            <person name="Shea T."/>
            <person name="Shenoy N."/>
            <person name="Sisk P."/>
            <person name="Stolte C."/>
            <person name="Sykes S."/>
            <person name="Walk T."/>
            <person name="White J."/>
            <person name="Yandava C."/>
            <person name="Gilmore M."/>
            <person name="Manson J."/>
            <person name="Palmer K."/>
            <person name="Carniol K."/>
            <person name="Lander E."/>
            <person name="Nusbaum C."/>
            <person name="Galagan J."/>
            <person name="Birren B."/>
        </authorList>
    </citation>
    <scope>NUCLEOTIDE SEQUENCE [LARGE SCALE GENOMIC DNA]</scope>
    <source>
        <strain evidence="2 3">EC20</strain>
    </source>
</reference>
<dbReference type="eggNOG" id="COG4886">
    <property type="taxonomic scope" value="Bacteria"/>
</dbReference>
<gene>
    <name evidence="2" type="ORF">ECBG_00563</name>
</gene>
<keyword evidence="1" id="KW-0732">Signal</keyword>